<reference evidence="5" key="1">
    <citation type="submission" date="2015-12" db="EMBL/GenBank/DDBJ databases">
        <authorList>
            <person name="Shamseldin A."/>
            <person name="Moawad H."/>
            <person name="Abd El-Rahim W.M."/>
            <person name="Sadowsky M.J."/>
        </authorList>
    </citation>
    <scope>NUCLEOTIDE SEQUENCE [LARGE SCALE GENOMIC DNA]</scope>
    <source>
        <strain evidence="5">JAM AC0309</strain>
    </source>
</reference>
<dbReference type="InterPro" id="IPR001387">
    <property type="entry name" value="Cro/C1-type_HTH"/>
</dbReference>
<dbReference type="SUPFAM" id="SSF47413">
    <property type="entry name" value="lambda repressor-like DNA-binding domains"/>
    <property type="match status" value="1"/>
</dbReference>
<evidence type="ECO:0000256" key="1">
    <source>
        <dbReference type="ARBA" id="ARBA00023125"/>
    </source>
</evidence>
<dbReference type="OrthoDB" id="5114244at2"/>
<dbReference type="PROSITE" id="PS50943">
    <property type="entry name" value="HTH_CROC1"/>
    <property type="match status" value="1"/>
</dbReference>
<dbReference type="Gene3D" id="1.10.260.40">
    <property type="entry name" value="lambda repressor-like DNA-binding domains"/>
    <property type="match status" value="1"/>
</dbReference>
<dbReference type="GO" id="GO:0003700">
    <property type="term" value="F:DNA-binding transcription factor activity"/>
    <property type="evidence" value="ECO:0007669"/>
    <property type="project" value="TreeGrafter"/>
</dbReference>
<dbReference type="PANTHER" id="PTHR46797">
    <property type="entry name" value="HTH-TYPE TRANSCRIPTIONAL REGULATOR"/>
    <property type="match status" value="1"/>
</dbReference>
<organism evidence="4 5">
    <name type="scientific">Microcella alkaliphila</name>
    <dbReference type="NCBI Taxonomy" id="279828"/>
    <lineage>
        <taxon>Bacteria</taxon>
        <taxon>Bacillati</taxon>
        <taxon>Actinomycetota</taxon>
        <taxon>Actinomycetes</taxon>
        <taxon>Micrococcales</taxon>
        <taxon>Microbacteriaceae</taxon>
        <taxon>Microcella</taxon>
    </lineage>
</organism>
<dbReference type="CDD" id="cd02209">
    <property type="entry name" value="cupin_XRE_C"/>
    <property type="match status" value="1"/>
</dbReference>
<gene>
    <name evidence="4" type="ORF">MalAC0309_2389</name>
</gene>
<protein>
    <submittedName>
        <fullName evidence="4">Transcriptional regulator</fullName>
    </submittedName>
</protein>
<dbReference type="InterPro" id="IPR010982">
    <property type="entry name" value="Lambda_DNA-bd_dom_sf"/>
</dbReference>
<dbReference type="Gene3D" id="2.60.120.10">
    <property type="entry name" value="Jelly Rolls"/>
    <property type="match status" value="1"/>
</dbReference>
<dbReference type="GO" id="GO:0005829">
    <property type="term" value="C:cytosol"/>
    <property type="evidence" value="ECO:0007669"/>
    <property type="project" value="TreeGrafter"/>
</dbReference>
<reference evidence="4 5" key="2">
    <citation type="submission" date="2016-01" db="EMBL/GenBank/DDBJ databases">
        <title>Microcella alkaliphila JAM AC0309 whole genome shotgun sequence.</title>
        <authorList>
            <person name="Kurata A."/>
            <person name="Hirose Y."/>
            <person name="Kishimoto N."/>
            <person name="Kobayashi T."/>
        </authorList>
    </citation>
    <scope>NUCLEOTIDE SEQUENCE [LARGE SCALE GENOMIC DNA]</scope>
    <source>
        <strain evidence="4 5">JAM AC0309</strain>
    </source>
</reference>
<dbReference type="AlphaFoldDB" id="A0A0U5BJD9"/>
<dbReference type="InterPro" id="IPR014710">
    <property type="entry name" value="RmlC-like_jellyroll"/>
</dbReference>
<evidence type="ECO:0000259" key="3">
    <source>
        <dbReference type="PROSITE" id="PS50943"/>
    </source>
</evidence>
<dbReference type="KEGG" id="malk:MalAC0309_2389"/>
<dbReference type="InterPro" id="IPR013096">
    <property type="entry name" value="Cupin_2"/>
</dbReference>
<accession>A0A0U5BJD9</accession>
<dbReference type="InterPro" id="IPR011051">
    <property type="entry name" value="RmlC_Cupin_sf"/>
</dbReference>
<dbReference type="Pfam" id="PF07883">
    <property type="entry name" value="Cupin_2"/>
    <property type="match status" value="1"/>
</dbReference>
<dbReference type="Proteomes" id="UP000218965">
    <property type="component" value="Chromosome"/>
</dbReference>
<feature type="domain" description="HTH cro/C1-type" evidence="3">
    <location>
        <begin position="9"/>
        <end position="63"/>
    </location>
</feature>
<dbReference type="GO" id="GO:0003677">
    <property type="term" value="F:DNA binding"/>
    <property type="evidence" value="ECO:0007669"/>
    <property type="project" value="UniProtKB-KW"/>
</dbReference>
<evidence type="ECO:0000313" key="5">
    <source>
        <dbReference type="Proteomes" id="UP000218965"/>
    </source>
</evidence>
<dbReference type="SMART" id="SM00530">
    <property type="entry name" value="HTH_XRE"/>
    <property type="match status" value="1"/>
</dbReference>
<sequence>MQFDLGSELRKVREARKLSLRAVASAVGVSASLLSQVETGKTQPSVSTLYALVNFLGISLDSLMGHGPATSAPFGLGSADDDQPRDPSRRSDHVVQRREDNPVIEMENGVTWERLSVGESAIADPLIVTYQPQGSSSVEGKMMRHAATEYGVLLEGKLTLRIEFDRYELEPGDSFCFDAIKPHMYVNEGDVPARGIWFVIARKDVTIESLDELDHDHDHAGDAAEQMKAPASAVDVLQVMRGLRGDRS</sequence>
<dbReference type="InterPro" id="IPR050807">
    <property type="entry name" value="TransReg_Diox_bact_type"/>
</dbReference>
<proteinExistence type="predicted"/>
<dbReference type="Pfam" id="PF01381">
    <property type="entry name" value="HTH_3"/>
    <property type="match status" value="1"/>
</dbReference>
<name>A0A0U5BJD9_9MICO</name>
<evidence type="ECO:0000256" key="2">
    <source>
        <dbReference type="SAM" id="MobiDB-lite"/>
    </source>
</evidence>
<dbReference type="EMBL" id="AP017315">
    <property type="protein sequence ID" value="BAU33230.1"/>
    <property type="molecule type" value="Genomic_DNA"/>
</dbReference>
<dbReference type="PANTHER" id="PTHR46797:SF1">
    <property type="entry name" value="METHYLPHOSPHONATE SYNTHASE"/>
    <property type="match status" value="1"/>
</dbReference>
<dbReference type="SUPFAM" id="SSF51182">
    <property type="entry name" value="RmlC-like cupins"/>
    <property type="match status" value="1"/>
</dbReference>
<evidence type="ECO:0000313" key="4">
    <source>
        <dbReference type="EMBL" id="BAU33230.1"/>
    </source>
</evidence>
<dbReference type="CDD" id="cd00093">
    <property type="entry name" value="HTH_XRE"/>
    <property type="match status" value="1"/>
</dbReference>
<feature type="compositionally biased region" description="Basic and acidic residues" evidence="2">
    <location>
        <begin position="82"/>
        <end position="100"/>
    </location>
</feature>
<dbReference type="RefSeq" id="WP_096422932.1">
    <property type="nucleotide sequence ID" value="NZ_AP017315.1"/>
</dbReference>
<feature type="region of interest" description="Disordered" evidence="2">
    <location>
        <begin position="71"/>
        <end position="100"/>
    </location>
</feature>
<keyword evidence="1" id="KW-0238">DNA-binding</keyword>